<comment type="caution">
    <text evidence="2">The sequence shown here is derived from an EMBL/GenBank/DDBJ whole genome shotgun (WGS) entry which is preliminary data.</text>
</comment>
<keyword evidence="3" id="KW-1185">Reference proteome</keyword>
<feature type="region of interest" description="Disordered" evidence="1">
    <location>
        <begin position="1"/>
        <end position="32"/>
    </location>
</feature>
<dbReference type="EMBL" id="JAADJZ010000022">
    <property type="protein sequence ID" value="KAF2867640.1"/>
    <property type="molecule type" value="Genomic_DNA"/>
</dbReference>
<dbReference type="AlphaFoldDB" id="A0A7C8M213"/>
<reference evidence="2 3" key="1">
    <citation type="submission" date="2020-01" db="EMBL/GenBank/DDBJ databases">
        <authorList>
            <consortium name="DOE Joint Genome Institute"/>
            <person name="Haridas S."/>
            <person name="Albert R."/>
            <person name="Binder M."/>
            <person name="Bloem J."/>
            <person name="Labutti K."/>
            <person name="Salamov A."/>
            <person name="Andreopoulos B."/>
            <person name="Baker S.E."/>
            <person name="Barry K."/>
            <person name="Bills G."/>
            <person name="Bluhm B.H."/>
            <person name="Cannon C."/>
            <person name="Castanera R."/>
            <person name="Culley D.E."/>
            <person name="Daum C."/>
            <person name="Ezra D."/>
            <person name="Gonzalez J.B."/>
            <person name="Henrissat B."/>
            <person name="Kuo A."/>
            <person name="Liang C."/>
            <person name="Lipzen A."/>
            <person name="Lutzoni F."/>
            <person name="Magnuson J."/>
            <person name="Mondo S."/>
            <person name="Nolan M."/>
            <person name="Ohm R."/>
            <person name="Pangilinan J."/>
            <person name="Park H.-J.H."/>
            <person name="Ramirez L."/>
            <person name="Alfaro M."/>
            <person name="Sun H."/>
            <person name="Tritt A."/>
            <person name="Yoshinaga Y."/>
            <person name="Zwiers L.-H.L."/>
            <person name="Turgeon B.G."/>
            <person name="Goodwin S.B."/>
            <person name="Spatafora J.W."/>
            <person name="Crous P.W."/>
            <person name="Grigoriev I.V."/>
        </authorList>
    </citation>
    <scope>NUCLEOTIDE SEQUENCE [LARGE SCALE GENOMIC DNA]</scope>
    <source>
        <strain evidence="2 3">CBS 611.86</strain>
    </source>
</reference>
<sequence>MPCGTMQEAGNPSERTVASRAEMDRNTTEATAVSRRLAGLEQIRHADGPADRFSALSRHAAWRETAKDHGCSPKGGRLCAWIRRCGIREPS</sequence>
<evidence type="ECO:0000313" key="3">
    <source>
        <dbReference type="Proteomes" id="UP000481861"/>
    </source>
</evidence>
<dbReference type="Proteomes" id="UP000481861">
    <property type="component" value="Unassembled WGS sequence"/>
</dbReference>
<organism evidence="2 3">
    <name type="scientific">Massariosphaeria phaeospora</name>
    <dbReference type="NCBI Taxonomy" id="100035"/>
    <lineage>
        <taxon>Eukaryota</taxon>
        <taxon>Fungi</taxon>
        <taxon>Dikarya</taxon>
        <taxon>Ascomycota</taxon>
        <taxon>Pezizomycotina</taxon>
        <taxon>Dothideomycetes</taxon>
        <taxon>Pleosporomycetidae</taxon>
        <taxon>Pleosporales</taxon>
        <taxon>Pleosporales incertae sedis</taxon>
        <taxon>Massariosphaeria</taxon>
    </lineage>
</organism>
<accession>A0A7C8M213</accession>
<proteinExistence type="predicted"/>
<protein>
    <submittedName>
        <fullName evidence="2">Uncharacterized protein</fullName>
    </submittedName>
</protein>
<gene>
    <name evidence="2" type="ORF">BDV95DRAFT_581428</name>
</gene>
<name>A0A7C8M213_9PLEO</name>
<evidence type="ECO:0000256" key="1">
    <source>
        <dbReference type="SAM" id="MobiDB-lite"/>
    </source>
</evidence>
<evidence type="ECO:0000313" key="2">
    <source>
        <dbReference type="EMBL" id="KAF2867640.1"/>
    </source>
</evidence>